<dbReference type="AlphaFoldDB" id="A0A016SSW6"/>
<evidence type="ECO:0000313" key="1">
    <source>
        <dbReference type="EMBL" id="EYB93625.1"/>
    </source>
</evidence>
<reference evidence="2" key="1">
    <citation type="journal article" date="2015" name="Nat. Genet.">
        <title>The genome and transcriptome of the zoonotic hookworm Ancylostoma ceylanicum identify infection-specific gene families.</title>
        <authorList>
            <person name="Schwarz E.M."/>
            <person name="Hu Y."/>
            <person name="Antoshechkin I."/>
            <person name="Miller M.M."/>
            <person name="Sternberg P.W."/>
            <person name="Aroian R.V."/>
        </authorList>
    </citation>
    <scope>NUCLEOTIDE SEQUENCE</scope>
    <source>
        <strain evidence="2">HY135</strain>
    </source>
</reference>
<sequence>MRTATSSVGLTIITARPHCSRWLPSRSWLPARTVFDGRLYIHRTSLVVRLTPDFQTSIYARFAGVLHIEYQEAMILKDSVNISEVYGITSSPSNLSEIAFSRLDKS</sequence>
<organism evidence="1 2">
    <name type="scientific">Ancylostoma ceylanicum</name>
    <dbReference type="NCBI Taxonomy" id="53326"/>
    <lineage>
        <taxon>Eukaryota</taxon>
        <taxon>Metazoa</taxon>
        <taxon>Ecdysozoa</taxon>
        <taxon>Nematoda</taxon>
        <taxon>Chromadorea</taxon>
        <taxon>Rhabditida</taxon>
        <taxon>Rhabditina</taxon>
        <taxon>Rhabditomorpha</taxon>
        <taxon>Strongyloidea</taxon>
        <taxon>Ancylostomatidae</taxon>
        <taxon>Ancylostomatinae</taxon>
        <taxon>Ancylostoma</taxon>
    </lineage>
</organism>
<dbReference type="Proteomes" id="UP000024635">
    <property type="component" value="Unassembled WGS sequence"/>
</dbReference>
<evidence type="ECO:0000313" key="2">
    <source>
        <dbReference type="Proteomes" id="UP000024635"/>
    </source>
</evidence>
<keyword evidence="2" id="KW-1185">Reference proteome</keyword>
<gene>
    <name evidence="1" type="primary">Acey_s0180.g795</name>
    <name evidence="1" type="ORF">Y032_0180g795</name>
</gene>
<protein>
    <submittedName>
        <fullName evidence="1">Uncharacterized protein</fullName>
    </submittedName>
</protein>
<name>A0A016SSW6_9BILA</name>
<comment type="caution">
    <text evidence="1">The sequence shown here is derived from an EMBL/GenBank/DDBJ whole genome shotgun (WGS) entry which is preliminary data.</text>
</comment>
<dbReference type="EMBL" id="JARK01001516">
    <property type="protein sequence ID" value="EYB93625.1"/>
    <property type="molecule type" value="Genomic_DNA"/>
</dbReference>
<accession>A0A016SSW6</accession>
<proteinExistence type="predicted"/>